<dbReference type="Pfam" id="PF00563">
    <property type="entry name" value="EAL"/>
    <property type="match status" value="1"/>
</dbReference>
<reference evidence="2 3" key="1">
    <citation type="submission" date="2016-07" db="EMBL/GenBank/DDBJ databases">
        <authorList>
            <person name="Townsley L."/>
            <person name="Shank E.A."/>
        </authorList>
    </citation>
    <scope>NUCLEOTIDE SEQUENCE [LARGE SCALE GENOMIC DNA]</scope>
    <source>
        <strain evidence="2 3">CH01</strain>
    </source>
</reference>
<dbReference type="PROSITE" id="PS50883">
    <property type="entry name" value="EAL"/>
    <property type="match status" value="1"/>
</dbReference>
<feature type="domain" description="EAL" evidence="1">
    <location>
        <begin position="1"/>
        <end position="247"/>
    </location>
</feature>
<keyword evidence="3" id="KW-1185">Reference proteome</keyword>
<dbReference type="SUPFAM" id="SSF141868">
    <property type="entry name" value="EAL domain-like"/>
    <property type="match status" value="1"/>
</dbReference>
<evidence type="ECO:0000259" key="1">
    <source>
        <dbReference type="PROSITE" id="PS50883"/>
    </source>
</evidence>
<dbReference type="SMART" id="SM00052">
    <property type="entry name" value="EAL"/>
    <property type="match status" value="1"/>
</dbReference>
<dbReference type="PANTHER" id="PTHR33121">
    <property type="entry name" value="CYCLIC DI-GMP PHOSPHODIESTERASE PDEF"/>
    <property type="match status" value="1"/>
</dbReference>
<dbReference type="Gene3D" id="3.30.450.20">
    <property type="entry name" value="PAS domain"/>
    <property type="match status" value="1"/>
</dbReference>
<dbReference type="RefSeq" id="WP_025568650.1">
    <property type="nucleotide sequence ID" value="NZ_MDKC01000037.1"/>
</dbReference>
<organism evidence="2 3">
    <name type="scientific">Gottfriedia luciferensis</name>
    <dbReference type="NCBI Taxonomy" id="178774"/>
    <lineage>
        <taxon>Bacteria</taxon>
        <taxon>Bacillati</taxon>
        <taxon>Bacillota</taxon>
        <taxon>Bacilli</taxon>
        <taxon>Bacillales</taxon>
        <taxon>Bacillaceae</taxon>
        <taxon>Gottfriedia</taxon>
    </lineage>
</organism>
<dbReference type="Gene3D" id="3.20.20.450">
    <property type="entry name" value="EAL domain"/>
    <property type="match status" value="1"/>
</dbReference>
<protein>
    <recommendedName>
        <fullName evidence="1">EAL domain-containing protein</fullName>
    </recommendedName>
</protein>
<dbReference type="SUPFAM" id="SSF103190">
    <property type="entry name" value="Sensory domain-like"/>
    <property type="match status" value="1"/>
</dbReference>
<dbReference type="InterPro" id="IPR029151">
    <property type="entry name" value="Sensor-like_sf"/>
</dbReference>
<sequence length="404" mass="47164">MDPLDVISNLDKVVPYFQPIYGADTQNCVGVEVVGRLKLENLHSLEFFFANDLVPDDYLLEVDNHILIQALDEVVQSKFEGGIFINRHPSALLSDDPENLLAILQSYEEKGIQLNKIVIILQHQLFYGFEKELKNLITYYQTYGIKFAINSVNEKLINLEKLRFLSPDIIKIDFKMVQQLHTSSFQDLLNSVIYVARKVGASMYYDGIIDSIQLRNAWKNGGRFYQGAYLFIPQPSIRQLNHECEPLKNDILKYIRGEKNKLIALRDMTNLIQQKVESTINKFKLGVDLNSFLINISSELNSFCFRMYICDEDGFQQSANLFKINGEQWELQEKYKGRNWSWRPYFLETVLKMQSNDQGQLSDIYRDIETGEKIRTFSYPMNNGSYLYIDLSYDFLFKHNELLF</sequence>
<gene>
    <name evidence="2" type="ORF">BED47_15195</name>
</gene>
<dbReference type="EMBL" id="MDKC01000037">
    <property type="protein sequence ID" value="ODG89756.1"/>
    <property type="molecule type" value="Genomic_DNA"/>
</dbReference>
<accession>A0ABX2ZKI6</accession>
<dbReference type="InterPro" id="IPR050706">
    <property type="entry name" value="Cyclic-di-GMP_PDE-like"/>
</dbReference>
<dbReference type="InterPro" id="IPR035919">
    <property type="entry name" value="EAL_sf"/>
</dbReference>
<dbReference type="PANTHER" id="PTHR33121:SF82">
    <property type="entry name" value="SIGNAL TRANSDUCTION PROTEIN CONTAINING A EAL DOMAIN"/>
    <property type="match status" value="1"/>
</dbReference>
<dbReference type="Pfam" id="PF10388">
    <property type="entry name" value="YkuI_C"/>
    <property type="match status" value="1"/>
</dbReference>
<dbReference type="InterPro" id="IPR018842">
    <property type="entry name" value="YkuI_C"/>
</dbReference>
<evidence type="ECO:0000313" key="3">
    <source>
        <dbReference type="Proteomes" id="UP000094580"/>
    </source>
</evidence>
<name>A0ABX2ZKI6_9BACI</name>
<dbReference type="Proteomes" id="UP000094580">
    <property type="component" value="Unassembled WGS sequence"/>
</dbReference>
<dbReference type="InterPro" id="IPR001633">
    <property type="entry name" value="EAL_dom"/>
</dbReference>
<proteinExistence type="predicted"/>
<evidence type="ECO:0000313" key="2">
    <source>
        <dbReference type="EMBL" id="ODG89756.1"/>
    </source>
</evidence>
<comment type="caution">
    <text evidence="2">The sequence shown here is derived from an EMBL/GenBank/DDBJ whole genome shotgun (WGS) entry which is preliminary data.</text>
</comment>
<dbReference type="CDD" id="cd01948">
    <property type="entry name" value="EAL"/>
    <property type="match status" value="1"/>
</dbReference>